<dbReference type="InterPro" id="IPR005475">
    <property type="entry name" value="Transketolase-like_Pyr-bd"/>
</dbReference>
<evidence type="ECO:0000256" key="2">
    <source>
        <dbReference type="ARBA" id="ARBA00012277"/>
    </source>
</evidence>
<organism evidence="7 8">
    <name type="scientific">Gonapodya prolifera (strain JEL478)</name>
    <name type="common">Monoblepharis prolifera</name>
    <dbReference type="NCBI Taxonomy" id="1344416"/>
    <lineage>
        <taxon>Eukaryota</taxon>
        <taxon>Fungi</taxon>
        <taxon>Fungi incertae sedis</taxon>
        <taxon>Chytridiomycota</taxon>
        <taxon>Chytridiomycota incertae sedis</taxon>
        <taxon>Monoblepharidomycetes</taxon>
        <taxon>Monoblepharidales</taxon>
        <taxon>Gonapodyaceae</taxon>
        <taxon>Gonapodya</taxon>
    </lineage>
</organism>
<dbReference type="GO" id="GO:0007584">
    <property type="term" value="P:response to nutrient"/>
    <property type="evidence" value="ECO:0007669"/>
    <property type="project" value="TreeGrafter"/>
</dbReference>
<dbReference type="EC" id="1.2.4.4" evidence="2"/>
<dbReference type="GO" id="GO:0006091">
    <property type="term" value="P:generation of precursor metabolites and energy"/>
    <property type="evidence" value="ECO:0007669"/>
    <property type="project" value="UniProtKB-ARBA"/>
</dbReference>
<gene>
    <name evidence="7" type="ORF">M427DRAFT_96349</name>
</gene>
<sequence>MLARIPTCLPAASGLRATFSFLSKPVPSRPTVRPSKQRSFASASSPPPAEGYMQGVSESAFILDTPEKTLAHGELSDALMVASRAETKRMNLCQAVNDALSTALATDDTACIFGEDVAFGGVFRATVGLADKFGRDRVFNTPLCEQGLVGFAIGMAAVGSTAIAEIQFADYVFPAYDQIVNEAAKYRYRSGNSFNVGGLTVRMPCSAVGHGGHYHSQSPEATFLQASGVKVVTPRSPTQAKGLLLASIRDRNPVLFMEPKILYRAAVEHVPIEDYEVPLSKAEVLNEGKDITLVGYGSQIYVLESAARMAEAAMPGLSVEIIDLRTIVPWDEETVIKSVMKTGRLLVSHEAPLTGGVAAEVASTIQEKCFLRLEAPVARVCGYDTPFPLVFEKLYLPNAIRVLDKIKQLLAY</sequence>
<dbReference type="InterPro" id="IPR029061">
    <property type="entry name" value="THDP-binding"/>
</dbReference>
<dbReference type="Pfam" id="PF02780">
    <property type="entry name" value="Transketolase_C"/>
    <property type="match status" value="1"/>
</dbReference>
<keyword evidence="8" id="KW-1185">Reference proteome</keyword>
<dbReference type="AlphaFoldDB" id="A0A139ANJ3"/>
<feature type="region of interest" description="Disordered" evidence="5">
    <location>
        <begin position="25"/>
        <end position="51"/>
    </location>
</feature>
<evidence type="ECO:0000313" key="7">
    <source>
        <dbReference type="EMBL" id="KXS18065.1"/>
    </source>
</evidence>
<dbReference type="EMBL" id="KQ965743">
    <property type="protein sequence ID" value="KXS18065.1"/>
    <property type="molecule type" value="Genomic_DNA"/>
</dbReference>
<dbReference type="SUPFAM" id="SSF52922">
    <property type="entry name" value="TK C-terminal domain-like"/>
    <property type="match status" value="1"/>
</dbReference>
<proteinExistence type="predicted"/>
<reference evidence="7 8" key="1">
    <citation type="journal article" date="2015" name="Genome Biol. Evol.">
        <title>Phylogenomic analyses indicate that early fungi evolved digesting cell walls of algal ancestors of land plants.</title>
        <authorList>
            <person name="Chang Y."/>
            <person name="Wang S."/>
            <person name="Sekimoto S."/>
            <person name="Aerts A.L."/>
            <person name="Choi C."/>
            <person name="Clum A."/>
            <person name="LaButti K.M."/>
            <person name="Lindquist E.A."/>
            <person name="Yee Ngan C."/>
            <person name="Ohm R.A."/>
            <person name="Salamov A.A."/>
            <person name="Grigoriev I.V."/>
            <person name="Spatafora J.W."/>
            <person name="Berbee M.L."/>
        </authorList>
    </citation>
    <scope>NUCLEOTIDE SEQUENCE [LARGE SCALE GENOMIC DNA]</scope>
    <source>
        <strain evidence="7 8">JEL478</strain>
    </source>
</reference>
<name>A0A139ANJ3_GONPJ</name>
<evidence type="ECO:0000256" key="5">
    <source>
        <dbReference type="SAM" id="MobiDB-lite"/>
    </source>
</evidence>
<comment type="catalytic activity">
    <reaction evidence="4">
        <text>N(6)-[(R)-lipoyl]-L-lysyl-[protein] + 3-methyl-2-oxobutanoate + H(+) = N(6)-[(R)-S(8)-2-methylpropanoyldihydrolipoyl]-L-lysyl-[protein] + CO2</text>
        <dbReference type="Rhea" id="RHEA:13457"/>
        <dbReference type="Rhea" id="RHEA-COMP:10474"/>
        <dbReference type="Rhea" id="RHEA-COMP:10497"/>
        <dbReference type="ChEBI" id="CHEBI:11851"/>
        <dbReference type="ChEBI" id="CHEBI:15378"/>
        <dbReference type="ChEBI" id="CHEBI:16526"/>
        <dbReference type="ChEBI" id="CHEBI:83099"/>
        <dbReference type="ChEBI" id="CHEBI:83142"/>
        <dbReference type="EC" id="1.2.4.4"/>
    </reaction>
    <physiologicalReaction direction="left-to-right" evidence="4">
        <dbReference type="Rhea" id="RHEA:13458"/>
    </physiologicalReaction>
</comment>
<evidence type="ECO:0000256" key="4">
    <source>
        <dbReference type="ARBA" id="ARBA00051764"/>
    </source>
</evidence>
<dbReference type="FunFam" id="3.40.50.970:FF:000001">
    <property type="entry name" value="Pyruvate dehydrogenase E1 beta subunit"/>
    <property type="match status" value="1"/>
</dbReference>
<feature type="domain" description="Transketolase-like pyrimidine-binding" evidence="6">
    <location>
        <begin position="90"/>
        <end position="265"/>
    </location>
</feature>
<dbReference type="Gene3D" id="3.40.50.920">
    <property type="match status" value="1"/>
</dbReference>
<dbReference type="Pfam" id="PF02779">
    <property type="entry name" value="Transket_pyr"/>
    <property type="match status" value="1"/>
</dbReference>
<dbReference type="GO" id="GO:0009083">
    <property type="term" value="P:branched-chain amino acid catabolic process"/>
    <property type="evidence" value="ECO:0007669"/>
    <property type="project" value="TreeGrafter"/>
</dbReference>
<dbReference type="SUPFAM" id="SSF52518">
    <property type="entry name" value="Thiamin diphosphate-binding fold (THDP-binding)"/>
    <property type="match status" value="1"/>
</dbReference>
<comment type="cofactor">
    <cofactor evidence="1">
        <name>thiamine diphosphate</name>
        <dbReference type="ChEBI" id="CHEBI:58937"/>
    </cofactor>
</comment>
<dbReference type="CDD" id="cd07036">
    <property type="entry name" value="TPP_PYR_E1-PDHc-beta_like"/>
    <property type="match status" value="1"/>
</dbReference>
<dbReference type="SMART" id="SM00861">
    <property type="entry name" value="Transket_pyr"/>
    <property type="match status" value="1"/>
</dbReference>
<evidence type="ECO:0000256" key="3">
    <source>
        <dbReference type="ARBA" id="ARBA00023002"/>
    </source>
</evidence>
<dbReference type="PANTHER" id="PTHR42980:SF1">
    <property type="entry name" value="2-OXOISOVALERATE DEHYDROGENASE SUBUNIT BETA, MITOCHONDRIAL"/>
    <property type="match status" value="1"/>
</dbReference>
<dbReference type="Gene3D" id="3.40.50.970">
    <property type="match status" value="1"/>
</dbReference>
<dbReference type="OMA" id="SEAYYMA"/>
<dbReference type="FunFam" id="3.40.50.920:FF:000001">
    <property type="entry name" value="Pyruvate dehydrogenase E1 beta subunit"/>
    <property type="match status" value="1"/>
</dbReference>
<evidence type="ECO:0000313" key="8">
    <source>
        <dbReference type="Proteomes" id="UP000070544"/>
    </source>
</evidence>
<dbReference type="Proteomes" id="UP000070544">
    <property type="component" value="Unassembled WGS sequence"/>
</dbReference>
<accession>A0A139ANJ3</accession>
<dbReference type="InterPro" id="IPR033248">
    <property type="entry name" value="Transketolase_C"/>
</dbReference>
<dbReference type="GO" id="GO:0003863">
    <property type="term" value="F:branched-chain 2-oxo acid dehydrogenase activity"/>
    <property type="evidence" value="ECO:0007669"/>
    <property type="project" value="UniProtKB-EC"/>
</dbReference>
<dbReference type="PANTHER" id="PTHR42980">
    <property type="entry name" value="2-OXOISOVALERATE DEHYDROGENASE SUBUNIT BETA-RELATED"/>
    <property type="match status" value="1"/>
</dbReference>
<evidence type="ECO:0000256" key="1">
    <source>
        <dbReference type="ARBA" id="ARBA00001964"/>
    </source>
</evidence>
<evidence type="ECO:0000259" key="6">
    <source>
        <dbReference type="SMART" id="SM00861"/>
    </source>
</evidence>
<dbReference type="InterPro" id="IPR009014">
    <property type="entry name" value="Transketo_C/PFOR_II"/>
</dbReference>
<protein>
    <recommendedName>
        <fullName evidence="2">3-methyl-2-oxobutanoate dehydrogenase (2-methylpropanoyl-transferring)</fullName>
        <ecNumber evidence="2">1.2.4.4</ecNumber>
    </recommendedName>
</protein>
<dbReference type="OrthoDB" id="878at2759"/>
<keyword evidence="3" id="KW-0560">Oxidoreductase</keyword>
<dbReference type="STRING" id="1344416.A0A139ANJ3"/>